<dbReference type="EMBL" id="GBRH01259599">
    <property type="protein sequence ID" value="JAD38296.1"/>
    <property type="molecule type" value="Transcribed_RNA"/>
</dbReference>
<reference evidence="1" key="2">
    <citation type="journal article" date="2015" name="Data Brief">
        <title>Shoot transcriptome of the giant reed, Arundo donax.</title>
        <authorList>
            <person name="Barrero R.A."/>
            <person name="Guerrero F.D."/>
            <person name="Moolhuijzen P."/>
            <person name="Goolsby J.A."/>
            <person name="Tidwell J."/>
            <person name="Bellgard S.E."/>
            <person name="Bellgard M.I."/>
        </authorList>
    </citation>
    <scope>NUCLEOTIDE SEQUENCE</scope>
    <source>
        <tissue evidence="1">Shoot tissue taken approximately 20 cm above the soil surface</tissue>
    </source>
</reference>
<protein>
    <submittedName>
        <fullName evidence="1">Uncharacterized protein</fullName>
    </submittedName>
</protein>
<proteinExistence type="predicted"/>
<sequence>MIDLLQATAFSYIDTILRDITQMVSVVHPIQGNELVWTSECQADNRHYLGFVLLQYNRINISV</sequence>
<reference evidence="1" key="1">
    <citation type="submission" date="2014-09" db="EMBL/GenBank/DDBJ databases">
        <authorList>
            <person name="Magalhaes I.L.F."/>
            <person name="Oliveira U."/>
            <person name="Santos F.R."/>
            <person name="Vidigal T.H.D.A."/>
            <person name="Brescovit A.D."/>
            <person name="Santos A.J."/>
        </authorList>
    </citation>
    <scope>NUCLEOTIDE SEQUENCE</scope>
    <source>
        <tissue evidence="1">Shoot tissue taken approximately 20 cm above the soil surface</tissue>
    </source>
</reference>
<evidence type="ECO:0000313" key="1">
    <source>
        <dbReference type="EMBL" id="JAD38296.1"/>
    </source>
</evidence>
<organism evidence="1">
    <name type="scientific">Arundo donax</name>
    <name type="common">Giant reed</name>
    <name type="synonym">Donax arundinaceus</name>
    <dbReference type="NCBI Taxonomy" id="35708"/>
    <lineage>
        <taxon>Eukaryota</taxon>
        <taxon>Viridiplantae</taxon>
        <taxon>Streptophyta</taxon>
        <taxon>Embryophyta</taxon>
        <taxon>Tracheophyta</taxon>
        <taxon>Spermatophyta</taxon>
        <taxon>Magnoliopsida</taxon>
        <taxon>Liliopsida</taxon>
        <taxon>Poales</taxon>
        <taxon>Poaceae</taxon>
        <taxon>PACMAD clade</taxon>
        <taxon>Arundinoideae</taxon>
        <taxon>Arundineae</taxon>
        <taxon>Arundo</taxon>
    </lineage>
</organism>
<name>A0A0A8ZHK2_ARUDO</name>
<accession>A0A0A8ZHK2</accession>
<dbReference type="AlphaFoldDB" id="A0A0A8ZHK2"/>